<dbReference type="InterPro" id="IPR039192">
    <property type="entry name" value="STKc_GSK3"/>
</dbReference>
<reference evidence="11" key="1">
    <citation type="submission" date="2010-08" db="EMBL/GenBank/DDBJ databases">
        <authorList>
            <consortium name="Caenorhabditis japonica Sequencing Consortium"/>
            <person name="Wilson R.K."/>
        </authorList>
    </citation>
    <scope>NUCLEOTIDE SEQUENCE [LARGE SCALE GENOMIC DNA]</scope>
    <source>
        <strain evidence="11">DF5081</strain>
    </source>
</reference>
<keyword evidence="2 8" id="KW-0723">Serine/threonine-protein kinase</keyword>
<dbReference type="GO" id="GO:0030424">
    <property type="term" value="C:axon"/>
    <property type="evidence" value="ECO:0007669"/>
    <property type="project" value="TreeGrafter"/>
</dbReference>
<dbReference type="GO" id="GO:0090090">
    <property type="term" value="P:negative regulation of canonical Wnt signaling pathway"/>
    <property type="evidence" value="ECO:0007669"/>
    <property type="project" value="TreeGrafter"/>
</dbReference>
<dbReference type="SUPFAM" id="SSF56112">
    <property type="entry name" value="Protein kinase-like (PK-like)"/>
    <property type="match status" value="1"/>
</dbReference>
<dbReference type="PANTHER" id="PTHR24057">
    <property type="entry name" value="GLYCOGEN SYNTHASE KINASE-3 ALPHA"/>
    <property type="match status" value="1"/>
</dbReference>
<comment type="similarity">
    <text evidence="1">Belongs to the protein kinase superfamily. CMGC Ser/Thr protein kinase family. GSK-3 subfamily.</text>
</comment>
<dbReference type="GO" id="GO:0005634">
    <property type="term" value="C:nucleus"/>
    <property type="evidence" value="ECO:0007669"/>
    <property type="project" value="TreeGrafter"/>
</dbReference>
<dbReference type="PROSITE" id="PS50011">
    <property type="entry name" value="PROTEIN_KINASE_DOM"/>
    <property type="match status" value="1"/>
</dbReference>
<dbReference type="SMART" id="SM00220">
    <property type="entry name" value="S_TKc"/>
    <property type="match status" value="1"/>
</dbReference>
<evidence type="ECO:0000313" key="11">
    <source>
        <dbReference type="Proteomes" id="UP000005237"/>
    </source>
</evidence>
<evidence type="ECO:0000256" key="6">
    <source>
        <dbReference type="ARBA" id="ARBA00022840"/>
    </source>
</evidence>
<feature type="binding site" evidence="7">
    <location>
        <position position="68"/>
    </location>
    <ligand>
        <name>ATP</name>
        <dbReference type="ChEBI" id="CHEBI:30616"/>
    </ligand>
</feature>
<dbReference type="GO" id="GO:0030154">
    <property type="term" value="P:cell differentiation"/>
    <property type="evidence" value="ECO:0007669"/>
    <property type="project" value="TreeGrafter"/>
</dbReference>
<dbReference type="GO" id="GO:0005829">
    <property type="term" value="C:cytosol"/>
    <property type="evidence" value="ECO:0007669"/>
    <property type="project" value="TreeGrafter"/>
</dbReference>
<dbReference type="GO" id="GO:0005524">
    <property type="term" value="F:ATP binding"/>
    <property type="evidence" value="ECO:0007669"/>
    <property type="project" value="UniProtKB-UniRule"/>
</dbReference>
<organism evidence="10 11">
    <name type="scientific">Caenorhabditis japonica</name>
    <dbReference type="NCBI Taxonomy" id="281687"/>
    <lineage>
        <taxon>Eukaryota</taxon>
        <taxon>Metazoa</taxon>
        <taxon>Ecdysozoa</taxon>
        <taxon>Nematoda</taxon>
        <taxon>Chromadorea</taxon>
        <taxon>Rhabditida</taxon>
        <taxon>Rhabditina</taxon>
        <taxon>Rhabditomorpha</taxon>
        <taxon>Rhabditoidea</taxon>
        <taxon>Rhabditidae</taxon>
        <taxon>Peloderinae</taxon>
        <taxon>Caenorhabditis</taxon>
    </lineage>
</organism>
<keyword evidence="11" id="KW-1185">Reference proteome</keyword>
<evidence type="ECO:0000313" key="10">
    <source>
        <dbReference type="EnsemblMetazoa" id="CJA02919.1"/>
    </source>
</evidence>
<keyword evidence="3" id="KW-0808">Transferase</keyword>
<dbReference type="Gene3D" id="3.30.200.20">
    <property type="entry name" value="Phosphorylase Kinase, domain 1"/>
    <property type="match status" value="1"/>
</dbReference>
<evidence type="ECO:0000256" key="2">
    <source>
        <dbReference type="ARBA" id="ARBA00022527"/>
    </source>
</evidence>
<dbReference type="GO" id="GO:0070507">
    <property type="term" value="P:regulation of microtubule cytoskeleton organization"/>
    <property type="evidence" value="ECO:0007669"/>
    <property type="project" value="TreeGrafter"/>
</dbReference>
<evidence type="ECO:0000256" key="1">
    <source>
        <dbReference type="ARBA" id="ARBA00005527"/>
    </source>
</evidence>
<proteinExistence type="inferred from homology"/>
<keyword evidence="6 7" id="KW-0067">ATP-binding</keyword>
<dbReference type="InterPro" id="IPR000719">
    <property type="entry name" value="Prot_kinase_dom"/>
</dbReference>
<evidence type="ECO:0000256" key="4">
    <source>
        <dbReference type="ARBA" id="ARBA00022741"/>
    </source>
</evidence>
<dbReference type="CDD" id="cd14137">
    <property type="entry name" value="STKc_GSK3"/>
    <property type="match status" value="1"/>
</dbReference>
<evidence type="ECO:0000256" key="5">
    <source>
        <dbReference type="ARBA" id="ARBA00022777"/>
    </source>
</evidence>
<dbReference type="Proteomes" id="UP000005237">
    <property type="component" value="Unassembled WGS sequence"/>
</dbReference>
<dbReference type="PANTHER" id="PTHR24057:SF0">
    <property type="entry name" value="PROTEIN KINASE SHAGGY-RELATED"/>
    <property type="match status" value="1"/>
</dbReference>
<dbReference type="GO" id="GO:0032436">
    <property type="term" value="P:positive regulation of proteasomal ubiquitin-dependent protein catabolic process"/>
    <property type="evidence" value="ECO:0007669"/>
    <property type="project" value="TreeGrafter"/>
</dbReference>
<evidence type="ECO:0000256" key="3">
    <source>
        <dbReference type="ARBA" id="ARBA00022679"/>
    </source>
</evidence>
<name>A0A8R1DIC7_CAEJA</name>
<evidence type="ECO:0000256" key="7">
    <source>
        <dbReference type="PROSITE-ProRule" id="PRU10141"/>
    </source>
</evidence>
<dbReference type="Pfam" id="PF00069">
    <property type="entry name" value="Pkinase"/>
    <property type="match status" value="1"/>
</dbReference>
<dbReference type="InterPro" id="IPR050591">
    <property type="entry name" value="GSK-3"/>
</dbReference>
<dbReference type="Gene3D" id="1.10.510.10">
    <property type="entry name" value="Transferase(Phosphotransferase) domain 1"/>
    <property type="match status" value="1"/>
</dbReference>
<dbReference type="InterPro" id="IPR008271">
    <property type="entry name" value="Ser/Thr_kinase_AS"/>
</dbReference>
<sequence length="363" mass="40797">MNKLSNTSTCLEPKPRKPVISVTAIVGAEGADQKVELSYSVQQEIGSGSFGVVVLANLVPSNEMVAIKRVVLDKRYEHREEAIMRKLNHRNVVQLKYFFYSAAEKKHLLYLNLVLEYVPETLSRVAQQAVKNRQPLHLILIKLFMYQLHRALNYIHTIGICHRDIKPPNLLVDQELGILKLCDFGSAKYLIRNKPNVAYICSRNYRAPELIFGATNYTNTIDVWSAGCVLAELLYSQGQPIFPGDSGVDQLVEIIKVLGTPTRGEIQAMNPNYKEFKFPQVKAVPWKKVFRPLTSSEGVDLVGKILVYTPTARLTPQQVCQHAFFDDLRSPDARLPSGRPLPTLEHDSIGEVSAREPVTGISF</sequence>
<dbReference type="InterPro" id="IPR011009">
    <property type="entry name" value="Kinase-like_dom_sf"/>
</dbReference>
<dbReference type="AlphaFoldDB" id="A0A8R1DIC7"/>
<keyword evidence="4 7" id="KW-0547">Nucleotide-binding</keyword>
<keyword evidence="5" id="KW-0418">Kinase</keyword>
<dbReference type="PROSITE" id="PS00107">
    <property type="entry name" value="PROTEIN_KINASE_ATP"/>
    <property type="match status" value="1"/>
</dbReference>
<accession>A0A8R1DIC7</accession>
<dbReference type="GO" id="GO:0007165">
    <property type="term" value="P:signal transduction"/>
    <property type="evidence" value="ECO:0007669"/>
    <property type="project" value="TreeGrafter"/>
</dbReference>
<protein>
    <submittedName>
        <fullName evidence="10">Protein kinase domain-containing protein</fullName>
    </submittedName>
</protein>
<reference evidence="10" key="2">
    <citation type="submission" date="2022-06" db="UniProtKB">
        <authorList>
            <consortium name="EnsemblMetazoa"/>
        </authorList>
    </citation>
    <scope>IDENTIFICATION</scope>
    <source>
        <strain evidence="10">DF5081</strain>
    </source>
</reference>
<dbReference type="PROSITE" id="PS00108">
    <property type="entry name" value="PROTEIN_KINASE_ST"/>
    <property type="match status" value="1"/>
</dbReference>
<dbReference type="InterPro" id="IPR017441">
    <property type="entry name" value="Protein_kinase_ATP_BS"/>
</dbReference>
<evidence type="ECO:0000259" key="9">
    <source>
        <dbReference type="PROSITE" id="PS50011"/>
    </source>
</evidence>
<feature type="domain" description="Protein kinase" evidence="9">
    <location>
        <begin position="39"/>
        <end position="325"/>
    </location>
</feature>
<dbReference type="FunFam" id="1.10.510.10:FF:000082">
    <property type="entry name" value="Shaggy-related protein kinase kappa"/>
    <property type="match status" value="1"/>
</dbReference>
<dbReference type="EnsemblMetazoa" id="CJA02919.1">
    <property type="protein sequence ID" value="CJA02919.1"/>
    <property type="gene ID" value="WBGene00122123"/>
</dbReference>
<evidence type="ECO:0000256" key="8">
    <source>
        <dbReference type="RuleBase" id="RU000304"/>
    </source>
</evidence>
<dbReference type="GO" id="GO:0004674">
    <property type="term" value="F:protein serine/threonine kinase activity"/>
    <property type="evidence" value="ECO:0007669"/>
    <property type="project" value="UniProtKB-KW"/>
</dbReference>